<gene>
    <name evidence="2" type="ORF">F0460_11735</name>
</gene>
<feature type="signal peptide" evidence="1">
    <location>
        <begin position="1"/>
        <end position="21"/>
    </location>
</feature>
<accession>A0A5M6CIQ6</accession>
<dbReference type="AlphaFoldDB" id="A0A5M6CIQ6"/>
<dbReference type="Proteomes" id="UP000325141">
    <property type="component" value="Unassembled WGS sequence"/>
</dbReference>
<dbReference type="EMBL" id="VWSG01000009">
    <property type="protein sequence ID" value="KAA5532969.1"/>
    <property type="molecule type" value="Genomic_DNA"/>
</dbReference>
<evidence type="ECO:0000256" key="1">
    <source>
        <dbReference type="SAM" id="SignalP"/>
    </source>
</evidence>
<comment type="caution">
    <text evidence="2">The sequence shown here is derived from an EMBL/GenBank/DDBJ whole genome shotgun (WGS) entry which is preliminary data.</text>
</comment>
<proteinExistence type="predicted"/>
<keyword evidence="3" id="KW-1185">Reference proteome</keyword>
<reference evidence="2 3" key="1">
    <citation type="submission" date="2019-09" db="EMBL/GenBank/DDBJ databases">
        <title>Genome sequence and assembly of Flavobacterium sp.</title>
        <authorList>
            <person name="Chhetri G."/>
        </authorList>
    </citation>
    <scope>NUCLEOTIDE SEQUENCE [LARGE SCALE GENOMIC DNA]</scope>
    <source>
        <strain evidence="2 3">SNL9</strain>
    </source>
</reference>
<feature type="chain" id="PRO_5024387239" evidence="1">
    <location>
        <begin position="22"/>
        <end position="191"/>
    </location>
</feature>
<name>A0A5M6CIQ6_9FLAO</name>
<sequence length="191" mass="21527">MRHFFLWAVAISALCSSCETADESIFENQKASDVKLENNHRTLSDYDLYTSVVSSFEYNKTQSHYNNQLEFEQHVNNSVLNGSTYEAINFARLSTLEHTDATFVSQLMYSTNTKAAIVGILNGTFIIGNLTLITDTDEQNLIMTLYALHNDGNGDDEWKNNRTIAFAYGAQHNLTQAILYAGTVNLVQYKN</sequence>
<protein>
    <submittedName>
        <fullName evidence="2">Uncharacterized protein</fullName>
    </submittedName>
</protein>
<evidence type="ECO:0000313" key="2">
    <source>
        <dbReference type="EMBL" id="KAA5532969.1"/>
    </source>
</evidence>
<dbReference type="RefSeq" id="WP_150013456.1">
    <property type="nucleotide sequence ID" value="NZ_VWSG01000009.1"/>
</dbReference>
<evidence type="ECO:0000313" key="3">
    <source>
        <dbReference type="Proteomes" id="UP000325141"/>
    </source>
</evidence>
<organism evidence="2 3">
    <name type="scientific">Paenimyroides baculatum</name>
    <dbReference type="NCBI Taxonomy" id="2608000"/>
    <lineage>
        <taxon>Bacteria</taxon>
        <taxon>Pseudomonadati</taxon>
        <taxon>Bacteroidota</taxon>
        <taxon>Flavobacteriia</taxon>
        <taxon>Flavobacteriales</taxon>
        <taxon>Flavobacteriaceae</taxon>
        <taxon>Paenimyroides</taxon>
    </lineage>
</organism>
<keyword evidence="1" id="KW-0732">Signal</keyword>